<accession>A0AAV4WTR4</accession>
<evidence type="ECO:0000313" key="1">
    <source>
        <dbReference type="EMBL" id="GIY85050.1"/>
    </source>
</evidence>
<organism evidence="1 2">
    <name type="scientific">Caerostris darwini</name>
    <dbReference type="NCBI Taxonomy" id="1538125"/>
    <lineage>
        <taxon>Eukaryota</taxon>
        <taxon>Metazoa</taxon>
        <taxon>Ecdysozoa</taxon>
        <taxon>Arthropoda</taxon>
        <taxon>Chelicerata</taxon>
        <taxon>Arachnida</taxon>
        <taxon>Araneae</taxon>
        <taxon>Araneomorphae</taxon>
        <taxon>Entelegynae</taxon>
        <taxon>Araneoidea</taxon>
        <taxon>Araneidae</taxon>
        <taxon>Caerostris</taxon>
    </lineage>
</organism>
<reference evidence="1 2" key="1">
    <citation type="submission" date="2021-06" db="EMBL/GenBank/DDBJ databases">
        <title>Caerostris darwini draft genome.</title>
        <authorList>
            <person name="Kono N."/>
            <person name="Arakawa K."/>
        </authorList>
    </citation>
    <scope>NUCLEOTIDE SEQUENCE [LARGE SCALE GENOMIC DNA]</scope>
</reference>
<keyword evidence="2" id="KW-1185">Reference proteome</keyword>
<dbReference type="Proteomes" id="UP001054837">
    <property type="component" value="Unassembled WGS sequence"/>
</dbReference>
<sequence length="89" mass="9805">MFLLTREKTPKTFCARLHVDESCSHILAFCDESDLWKSPPIRPELRSMILSLTASAECLAADRGREPSPPPVAKICLRALRGSGMLGAH</sequence>
<protein>
    <submittedName>
        <fullName evidence="1">Uncharacterized protein</fullName>
    </submittedName>
</protein>
<gene>
    <name evidence="1" type="ORF">CDAR_398061</name>
</gene>
<proteinExistence type="predicted"/>
<dbReference type="AlphaFoldDB" id="A0AAV4WTR4"/>
<comment type="caution">
    <text evidence="1">The sequence shown here is derived from an EMBL/GenBank/DDBJ whole genome shotgun (WGS) entry which is preliminary data.</text>
</comment>
<dbReference type="EMBL" id="BPLQ01015004">
    <property type="protein sequence ID" value="GIY85050.1"/>
    <property type="molecule type" value="Genomic_DNA"/>
</dbReference>
<name>A0AAV4WTR4_9ARAC</name>
<evidence type="ECO:0000313" key="2">
    <source>
        <dbReference type="Proteomes" id="UP001054837"/>
    </source>
</evidence>